<accession>A0A150IK93</accession>
<proteinExistence type="inferred from homology"/>
<evidence type="ECO:0000256" key="7">
    <source>
        <dbReference type="ARBA" id="ARBA00022962"/>
    </source>
</evidence>
<gene>
    <name evidence="8" type="primary">purQ</name>
    <name evidence="9" type="ORF">APG10_00881</name>
    <name evidence="10" type="ORF">APG11_01200</name>
    <name evidence="11" type="ORF">APG12_01180</name>
</gene>
<dbReference type="Proteomes" id="UP000092401">
    <property type="component" value="Unassembled WGS sequence"/>
</dbReference>
<dbReference type="EC" id="6.3.5.3" evidence="8"/>
<feature type="active site" description="Nucleophile" evidence="8">
    <location>
        <position position="104"/>
    </location>
</feature>
<keyword evidence="1 8" id="KW-0963">Cytoplasm</keyword>
<reference evidence="12 13" key="1">
    <citation type="journal article" date="2016" name="ISME J.">
        <title>Chasing the elusive Euryarchaeota class WSA2: genomes reveal a uniquely fastidious methyl-reducing methanogen.</title>
        <authorList>
            <person name="Nobu M.K."/>
            <person name="Narihiro T."/>
            <person name="Kuroda K."/>
            <person name="Mei R."/>
            <person name="Liu W.T."/>
        </authorList>
    </citation>
    <scope>NUCLEOTIDE SEQUENCE [LARGE SCALE GENOMIC DNA]</scope>
    <source>
        <strain evidence="9">B03fssc0709_Meth_Bin005</strain>
        <strain evidence="10">B15fssc0709_Meth_Bin003</strain>
        <strain evidence="11">BMIXfssc0709_Meth_Bin006</strain>
    </source>
</reference>
<organism evidence="10 12">
    <name type="scientific">Candidatus Methanofastidiosum methylothiophilum</name>
    <dbReference type="NCBI Taxonomy" id="1705564"/>
    <lineage>
        <taxon>Archaea</taxon>
        <taxon>Methanobacteriati</taxon>
        <taxon>Methanobacteriota</taxon>
        <taxon>Stenosarchaea group</taxon>
        <taxon>Candidatus Methanofastidiosia</taxon>
        <taxon>Candidatus Methanofastidiosales</taxon>
        <taxon>Candidatus Methanofastidiosaceae</taxon>
        <taxon>Candidatus Methanofastidiosum</taxon>
    </lineage>
</organism>
<dbReference type="SMART" id="SM01211">
    <property type="entry name" value="GATase_5"/>
    <property type="match status" value="1"/>
</dbReference>
<evidence type="ECO:0000256" key="3">
    <source>
        <dbReference type="ARBA" id="ARBA00022741"/>
    </source>
</evidence>
<dbReference type="EC" id="3.5.1.2" evidence="8"/>
<accession>A0A150IQN5</accession>
<dbReference type="InterPro" id="IPR029062">
    <property type="entry name" value="Class_I_gatase-like"/>
</dbReference>
<evidence type="ECO:0000256" key="4">
    <source>
        <dbReference type="ARBA" id="ARBA00022755"/>
    </source>
</evidence>
<evidence type="ECO:0000256" key="8">
    <source>
        <dbReference type="HAMAP-Rule" id="MF_00421"/>
    </source>
</evidence>
<evidence type="ECO:0000256" key="6">
    <source>
        <dbReference type="ARBA" id="ARBA00022840"/>
    </source>
</evidence>
<dbReference type="NCBIfam" id="TIGR01737">
    <property type="entry name" value="FGAM_synth_I"/>
    <property type="match status" value="1"/>
</dbReference>
<protein>
    <recommendedName>
        <fullName evidence="8">Phosphoribosylformylglycinamidine synthase subunit PurQ</fullName>
        <shortName evidence="8">FGAM synthase</shortName>
        <ecNumber evidence="8">6.3.5.3</ecNumber>
    </recommendedName>
    <alternativeName>
        <fullName evidence="8">Formylglycinamide ribonucleotide amidotransferase subunit I</fullName>
        <shortName evidence="8">FGAR amidotransferase I</shortName>
        <shortName evidence="8">FGAR-AT I</shortName>
    </alternativeName>
    <alternativeName>
        <fullName evidence="8">Glutaminase PurQ</fullName>
        <ecNumber evidence="8">3.5.1.2</ecNumber>
    </alternativeName>
    <alternativeName>
        <fullName evidence="8">Phosphoribosylformylglycinamidine synthase subunit I</fullName>
    </alternativeName>
</protein>
<feature type="active site" evidence="8">
    <location>
        <position position="238"/>
    </location>
</feature>
<comment type="caution">
    <text evidence="10">The sequence shown here is derived from an EMBL/GenBank/DDBJ whole genome shotgun (WGS) entry which is preliminary data.</text>
</comment>
<dbReference type="Proteomes" id="UP000091929">
    <property type="component" value="Unassembled WGS sequence"/>
</dbReference>
<evidence type="ECO:0000313" key="13">
    <source>
        <dbReference type="Proteomes" id="UP000092401"/>
    </source>
</evidence>
<comment type="subunit">
    <text evidence="8">Part of the FGAM synthase complex composed of 1 PurL, 1 PurQ and 2 PurS subunits.</text>
</comment>
<dbReference type="Pfam" id="PF13507">
    <property type="entry name" value="GATase_5"/>
    <property type="match status" value="1"/>
</dbReference>
<dbReference type="GO" id="GO:0005737">
    <property type="term" value="C:cytoplasm"/>
    <property type="evidence" value="ECO:0007669"/>
    <property type="project" value="UniProtKB-SubCell"/>
</dbReference>
<dbReference type="CDD" id="cd01740">
    <property type="entry name" value="GATase1_FGAR_AT"/>
    <property type="match status" value="1"/>
</dbReference>
<dbReference type="GO" id="GO:0004642">
    <property type="term" value="F:phosphoribosylformylglycinamidine synthase activity"/>
    <property type="evidence" value="ECO:0007669"/>
    <property type="project" value="UniProtKB-UniRule"/>
</dbReference>
<comment type="catalytic activity">
    <reaction evidence="8">
        <text>N(2)-formyl-N(1)-(5-phospho-beta-D-ribosyl)glycinamide + L-glutamine + ATP + H2O = 2-formamido-N(1)-(5-O-phospho-beta-D-ribosyl)acetamidine + L-glutamate + ADP + phosphate + H(+)</text>
        <dbReference type="Rhea" id="RHEA:17129"/>
        <dbReference type="ChEBI" id="CHEBI:15377"/>
        <dbReference type="ChEBI" id="CHEBI:15378"/>
        <dbReference type="ChEBI" id="CHEBI:29985"/>
        <dbReference type="ChEBI" id="CHEBI:30616"/>
        <dbReference type="ChEBI" id="CHEBI:43474"/>
        <dbReference type="ChEBI" id="CHEBI:58359"/>
        <dbReference type="ChEBI" id="CHEBI:147286"/>
        <dbReference type="ChEBI" id="CHEBI:147287"/>
        <dbReference type="ChEBI" id="CHEBI:456216"/>
        <dbReference type="EC" id="6.3.5.3"/>
    </reaction>
</comment>
<dbReference type="Gene3D" id="3.40.50.880">
    <property type="match status" value="1"/>
</dbReference>
<evidence type="ECO:0000313" key="9">
    <source>
        <dbReference type="EMBL" id="KYC45436.1"/>
    </source>
</evidence>
<dbReference type="GO" id="GO:0006189">
    <property type="term" value="P:'de novo' IMP biosynthetic process"/>
    <property type="evidence" value="ECO:0007669"/>
    <property type="project" value="UniProtKB-UniRule"/>
</dbReference>
<sequence length="265" mass="30027">MPFGSIWGDSMDRSEIKVCVLRIEGTNNEDEMYYAFKRLGASPELVHLKDLKDIFDYNCLMIPGGFSAGDYVRAGAIFASRIRAKIANDLHRFIDEGWPVGGICNGFQVLVELGVLPGFKRMDYPDACLFLNNSARFECRPTLLKHENKGKCVFTRNIPKGEIMLVPSAHGEGKLLLPREKEQEYFDRLFENDQVVFRYVDKEGEYAGYPWNPNGSAHNIAGICNEAGNVFGMMPHPERAYFDKNKNGISGMNVFESVLKYIEEK</sequence>
<dbReference type="PANTHER" id="PTHR47552:SF1">
    <property type="entry name" value="PHOSPHORIBOSYLFORMYLGLYCINAMIDINE SYNTHASE SUBUNIT PURQ"/>
    <property type="match status" value="1"/>
</dbReference>
<comment type="pathway">
    <text evidence="8">Purine metabolism; IMP biosynthesis via de novo pathway; 5-amino-1-(5-phospho-D-ribosyl)imidazole from N(2)-formyl-N(1)-(5-phospho-D-ribosyl)glycinamide: step 1/2.</text>
</comment>
<dbReference type="EMBL" id="LNJC01000024">
    <property type="protein sequence ID" value="KYC49854.1"/>
    <property type="molecule type" value="Genomic_DNA"/>
</dbReference>
<comment type="catalytic activity">
    <reaction evidence="8">
        <text>L-glutamine + H2O = L-glutamate + NH4(+)</text>
        <dbReference type="Rhea" id="RHEA:15889"/>
        <dbReference type="ChEBI" id="CHEBI:15377"/>
        <dbReference type="ChEBI" id="CHEBI:28938"/>
        <dbReference type="ChEBI" id="CHEBI:29985"/>
        <dbReference type="ChEBI" id="CHEBI:58359"/>
        <dbReference type="EC" id="3.5.1.2"/>
    </reaction>
</comment>
<evidence type="ECO:0000256" key="5">
    <source>
        <dbReference type="ARBA" id="ARBA00022801"/>
    </source>
</evidence>
<feature type="active site" evidence="8">
    <location>
        <position position="236"/>
    </location>
</feature>
<name>A0A150IQN5_9EURY</name>
<keyword evidence="6 8" id="KW-0067">ATP-binding</keyword>
<comment type="subcellular location">
    <subcellularLocation>
        <location evidence="8">Cytoplasm</location>
    </subcellularLocation>
</comment>
<dbReference type="GO" id="GO:0004359">
    <property type="term" value="F:glutaminase activity"/>
    <property type="evidence" value="ECO:0007669"/>
    <property type="project" value="UniProtKB-EC"/>
</dbReference>
<dbReference type="UniPathway" id="UPA00074">
    <property type="reaction ID" value="UER00128"/>
</dbReference>
<keyword evidence="5 8" id="KW-0378">Hydrolase</keyword>
<dbReference type="NCBIfam" id="NF002252">
    <property type="entry name" value="PRK01175.1"/>
    <property type="match status" value="1"/>
</dbReference>
<dbReference type="GO" id="GO:0005524">
    <property type="term" value="F:ATP binding"/>
    <property type="evidence" value="ECO:0007669"/>
    <property type="project" value="UniProtKB-KW"/>
</dbReference>
<dbReference type="HAMAP" id="MF_00421">
    <property type="entry name" value="PurQ"/>
    <property type="match status" value="1"/>
</dbReference>
<dbReference type="InterPro" id="IPR010075">
    <property type="entry name" value="PRibForGlyAmidine_synth_PurQ"/>
</dbReference>
<keyword evidence="2 8" id="KW-0436">Ligase</keyword>
<evidence type="ECO:0000313" key="12">
    <source>
        <dbReference type="Proteomes" id="UP000091929"/>
    </source>
</evidence>
<dbReference type="PATRIC" id="fig|1706436.3.peg.892"/>
<dbReference type="PANTHER" id="PTHR47552">
    <property type="entry name" value="PHOSPHORIBOSYLFORMYLGLYCINAMIDINE SYNTHASE SUBUNIT PURQ"/>
    <property type="match status" value="1"/>
</dbReference>
<comment type="function">
    <text evidence="8">Part of the phosphoribosylformylglycinamidine synthase complex involved in the purines biosynthetic pathway. Catalyzes the ATP-dependent conversion of formylglycinamide ribonucleotide (FGAR) and glutamine to yield formylglycinamidine ribonucleotide (FGAM) and glutamate. The FGAM synthase complex is composed of three subunits. PurQ produces an ammonia molecule by converting glutamine to glutamate. PurL transfers the ammonia molecule to FGAR to form FGAM in an ATP-dependent manner. PurS interacts with PurQ and PurL and is thought to assist in the transfer of the ammonia molecule from PurQ to PurL.</text>
</comment>
<dbReference type="SUPFAM" id="SSF52317">
    <property type="entry name" value="Class I glutamine amidotransferase-like"/>
    <property type="match status" value="1"/>
</dbReference>
<dbReference type="PIRSF" id="PIRSF001586">
    <property type="entry name" value="FGAM_synth_I"/>
    <property type="match status" value="1"/>
</dbReference>
<dbReference type="PATRIC" id="fig|1706438.3.peg.1190"/>
<keyword evidence="4 8" id="KW-0658">Purine biosynthesis</keyword>
<keyword evidence="7 8" id="KW-0315">Glutamine amidotransferase</keyword>
<dbReference type="PROSITE" id="PS51273">
    <property type="entry name" value="GATASE_TYPE_1"/>
    <property type="match status" value="1"/>
</dbReference>
<evidence type="ECO:0000313" key="10">
    <source>
        <dbReference type="EMBL" id="KYC47361.1"/>
    </source>
</evidence>
<dbReference type="EMBL" id="LNGF01000025">
    <property type="protein sequence ID" value="KYC47361.1"/>
    <property type="molecule type" value="Genomic_DNA"/>
</dbReference>
<dbReference type="Proteomes" id="UP000092403">
    <property type="component" value="Unassembled WGS sequence"/>
</dbReference>
<dbReference type="AlphaFoldDB" id="A0A150IQN5"/>
<evidence type="ECO:0000256" key="2">
    <source>
        <dbReference type="ARBA" id="ARBA00022598"/>
    </source>
</evidence>
<keyword evidence="3 8" id="KW-0547">Nucleotide-binding</keyword>
<accession>A0A150IYV0</accession>
<evidence type="ECO:0000313" key="11">
    <source>
        <dbReference type="EMBL" id="KYC49854.1"/>
    </source>
</evidence>
<dbReference type="EMBL" id="LNGE01000019">
    <property type="protein sequence ID" value="KYC45436.1"/>
    <property type="molecule type" value="Genomic_DNA"/>
</dbReference>
<evidence type="ECO:0000256" key="1">
    <source>
        <dbReference type="ARBA" id="ARBA00022490"/>
    </source>
</evidence>
<dbReference type="PATRIC" id="fig|1706437.3.peg.1210"/>